<evidence type="ECO:0000313" key="4">
    <source>
        <dbReference type="Proteomes" id="UP000886998"/>
    </source>
</evidence>
<evidence type="ECO:0000313" key="3">
    <source>
        <dbReference type="EMBL" id="GFY57030.1"/>
    </source>
</evidence>
<dbReference type="AlphaFoldDB" id="A0A8X7BXX7"/>
<evidence type="ECO:0000313" key="1">
    <source>
        <dbReference type="EMBL" id="GFY46697.1"/>
    </source>
</evidence>
<dbReference type="EMBL" id="BMAV01011267">
    <property type="protein sequence ID" value="GFY57030.1"/>
    <property type="molecule type" value="Genomic_DNA"/>
</dbReference>
<comment type="caution">
    <text evidence="1">The sequence shown here is derived from an EMBL/GenBank/DDBJ whole genome shotgun (WGS) entry which is preliminary data.</text>
</comment>
<gene>
    <name evidence="1" type="ORF">TNIN_197711</name>
    <name evidence="2" type="ORF">TNIN_276281</name>
    <name evidence="3" type="ORF">TNIN_60851</name>
</gene>
<dbReference type="EMBL" id="BMAV01009935">
    <property type="protein sequence ID" value="GFY54575.1"/>
    <property type="molecule type" value="Genomic_DNA"/>
</dbReference>
<proteinExistence type="predicted"/>
<organism evidence="1 4">
    <name type="scientific">Trichonephila inaurata madagascariensis</name>
    <dbReference type="NCBI Taxonomy" id="2747483"/>
    <lineage>
        <taxon>Eukaryota</taxon>
        <taxon>Metazoa</taxon>
        <taxon>Ecdysozoa</taxon>
        <taxon>Arthropoda</taxon>
        <taxon>Chelicerata</taxon>
        <taxon>Arachnida</taxon>
        <taxon>Araneae</taxon>
        <taxon>Araneomorphae</taxon>
        <taxon>Entelegynae</taxon>
        <taxon>Araneoidea</taxon>
        <taxon>Nephilidae</taxon>
        <taxon>Trichonephila</taxon>
        <taxon>Trichonephila inaurata</taxon>
    </lineage>
</organism>
<dbReference type="Proteomes" id="UP000886998">
    <property type="component" value="Unassembled WGS sequence"/>
</dbReference>
<dbReference type="EMBL" id="BMAV01005546">
    <property type="protein sequence ID" value="GFY46697.1"/>
    <property type="molecule type" value="Genomic_DNA"/>
</dbReference>
<name>A0A8X7BXX7_9ARAC</name>
<accession>A0A8X7BXX7</accession>
<keyword evidence="4" id="KW-1185">Reference proteome</keyword>
<reference evidence="1" key="1">
    <citation type="submission" date="2020-08" db="EMBL/GenBank/DDBJ databases">
        <title>Multicomponent nature underlies the extraordinary mechanical properties of spider dragline silk.</title>
        <authorList>
            <person name="Kono N."/>
            <person name="Nakamura H."/>
            <person name="Mori M."/>
            <person name="Yoshida Y."/>
            <person name="Ohtoshi R."/>
            <person name="Malay A.D."/>
            <person name="Moran D.A.P."/>
            <person name="Tomita M."/>
            <person name="Numata K."/>
            <person name="Arakawa K."/>
        </authorList>
    </citation>
    <scope>NUCLEOTIDE SEQUENCE</scope>
</reference>
<sequence length="83" mass="9297">MKLCLPTTIPALFITIRREDIPSLNKPDAKYDANSTIFSPECKCLGANLHFVSGHLNISPVSHPLINLYILEEFPSVRWGAME</sequence>
<evidence type="ECO:0000313" key="2">
    <source>
        <dbReference type="EMBL" id="GFY54575.1"/>
    </source>
</evidence>
<protein>
    <submittedName>
        <fullName evidence="1">Uncharacterized protein</fullName>
    </submittedName>
</protein>